<accession>A0A1M5V4S4</accession>
<dbReference type="InterPro" id="IPR036477">
    <property type="entry name" value="Formyl_transf_N_sf"/>
</dbReference>
<feature type="domain" description="Formyl transferase N-terminal" evidence="6">
    <location>
        <begin position="8"/>
        <end position="184"/>
    </location>
</feature>
<dbReference type="InterPro" id="IPR005794">
    <property type="entry name" value="Fmt"/>
</dbReference>
<dbReference type="CDD" id="cd08646">
    <property type="entry name" value="FMT_core_Met-tRNA-FMT_N"/>
    <property type="match status" value="1"/>
</dbReference>
<evidence type="ECO:0000313" key="8">
    <source>
        <dbReference type="EMBL" id="SHH69963.1"/>
    </source>
</evidence>
<name>A0A1M5V4S4_9FLAO</name>
<keyword evidence="4 5" id="KW-0648">Protein biosynthesis</keyword>
<sequence>MTKKRDIRIVFMGTPDFAVETLKTILEHNYKVVGVITAPDRPAGRGRKLKSSAVKEFALEQGLKILQPTNLKSEEFIEELESLNANLQIVVAFRMLPKVVWQMPEYGTFNLHASLLPNYRGAAPIHWAIINGEEKTGATTFFIDEKIDTGAIILKQETDIGADETVGQLHDKLMHLGSDLVVKTIEHIETNTVETKIQSETKDLKTAYKLNRDNCKINWEQNLDTIYNKIRGLNPFPTAWCYLNNGGDKNLSVKLYDVSKIEELHDYENGAIIITDNKIKVACKNGFINIEELQLPNKRKMDAKALLNGYEFEKNAKML</sequence>
<feature type="domain" description="Formyl transferase C-terminal" evidence="7">
    <location>
        <begin position="209"/>
        <end position="310"/>
    </location>
</feature>
<dbReference type="SUPFAM" id="SSF53328">
    <property type="entry name" value="Formyltransferase"/>
    <property type="match status" value="1"/>
</dbReference>
<dbReference type="InterPro" id="IPR041711">
    <property type="entry name" value="Met-tRNA-FMT_N"/>
</dbReference>
<dbReference type="InterPro" id="IPR002376">
    <property type="entry name" value="Formyl_transf_N"/>
</dbReference>
<evidence type="ECO:0000259" key="6">
    <source>
        <dbReference type="Pfam" id="PF00551"/>
    </source>
</evidence>
<dbReference type="Proteomes" id="UP000184522">
    <property type="component" value="Unassembled WGS sequence"/>
</dbReference>
<dbReference type="SUPFAM" id="SSF50486">
    <property type="entry name" value="FMT C-terminal domain-like"/>
    <property type="match status" value="1"/>
</dbReference>
<organism evidence="8 9">
    <name type="scientific">Winogradskyella jejuensis</name>
    <dbReference type="NCBI Taxonomy" id="1089305"/>
    <lineage>
        <taxon>Bacteria</taxon>
        <taxon>Pseudomonadati</taxon>
        <taxon>Bacteroidota</taxon>
        <taxon>Flavobacteriia</taxon>
        <taxon>Flavobacteriales</taxon>
        <taxon>Flavobacteriaceae</taxon>
        <taxon>Winogradskyella</taxon>
    </lineage>
</organism>
<dbReference type="InterPro" id="IPR005793">
    <property type="entry name" value="Formyl_trans_C"/>
</dbReference>
<comment type="function">
    <text evidence="5">Attaches a formyl group to the free amino group of methionyl-tRNA(fMet). The formyl group appears to play a dual role in the initiator identity of N-formylmethionyl-tRNA by promoting its recognition by IF2 and preventing the misappropriation of this tRNA by the elongation apparatus.</text>
</comment>
<protein>
    <recommendedName>
        <fullName evidence="2 5">Methionyl-tRNA formyltransferase</fullName>
        <ecNumber evidence="2 5">2.1.2.9</ecNumber>
    </recommendedName>
</protein>
<keyword evidence="3 5" id="KW-0808">Transferase</keyword>
<dbReference type="CDD" id="cd08704">
    <property type="entry name" value="Met_tRNA_FMT_C"/>
    <property type="match status" value="1"/>
</dbReference>
<dbReference type="Pfam" id="PF02911">
    <property type="entry name" value="Formyl_trans_C"/>
    <property type="match status" value="1"/>
</dbReference>
<dbReference type="HAMAP" id="MF_00182">
    <property type="entry name" value="Formyl_trans"/>
    <property type="match status" value="1"/>
</dbReference>
<dbReference type="PANTHER" id="PTHR11138">
    <property type="entry name" value="METHIONYL-TRNA FORMYLTRANSFERASE"/>
    <property type="match status" value="1"/>
</dbReference>
<dbReference type="EMBL" id="FQWS01000002">
    <property type="protein sequence ID" value="SHH69963.1"/>
    <property type="molecule type" value="Genomic_DNA"/>
</dbReference>
<evidence type="ECO:0000256" key="2">
    <source>
        <dbReference type="ARBA" id="ARBA00012261"/>
    </source>
</evidence>
<dbReference type="EC" id="2.1.2.9" evidence="2 5"/>
<evidence type="ECO:0000259" key="7">
    <source>
        <dbReference type="Pfam" id="PF02911"/>
    </source>
</evidence>
<evidence type="ECO:0000256" key="4">
    <source>
        <dbReference type="ARBA" id="ARBA00022917"/>
    </source>
</evidence>
<comment type="similarity">
    <text evidence="1 5">Belongs to the Fmt family.</text>
</comment>
<evidence type="ECO:0000256" key="1">
    <source>
        <dbReference type="ARBA" id="ARBA00010699"/>
    </source>
</evidence>
<feature type="binding site" evidence="5">
    <location>
        <begin position="114"/>
        <end position="117"/>
    </location>
    <ligand>
        <name>(6S)-5,6,7,8-tetrahydrofolate</name>
        <dbReference type="ChEBI" id="CHEBI:57453"/>
    </ligand>
</feature>
<evidence type="ECO:0000313" key="9">
    <source>
        <dbReference type="Proteomes" id="UP000184522"/>
    </source>
</evidence>
<dbReference type="NCBIfam" id="TIGR00460">
    <property type="entry name" value="fmt"/>
    <property type="match status" value="1"/>
</dbReference>
<evidence type="ECO:0000256" key="5">
    <source>
        <dbReference type="HAMAP-Rule" id="MF_00182"/>
    </source>
</evidence>
<reference evidence="9" key="1">
    <citation type="submission" date="2016-11" db="EMBL/GenBank/DDBJ databases">
        <authorList>
            <person name="Varghese N."/>
            <person name="Submissions S."/>
        </authorList>
    </citation>
    <scope>NUCLEOTIDE SEQUENCE [LARGE SCALE GENOMIC DNA]</scope>
    <source>
        <strain evidence="9">DSM 25330</strain>
    </source>
</reference>
<dbReference type="OrthoDB" id="9802815at2"/>
<dbReference type="RefSeq" id="WP_073087318.1">
    <property type="nucleotide sequence ID" value="NZ_FQWS01000002.1"/>
</dbReference>
<dbReference type="AlphaFoldDB" id="A0A1M5V4S4"/>
<dbReference type="Gene3D" id="3.40.50.12230">
    <property type="match status" value="1"/>
</dbReference>
<keyword evidence="9" id="KW-1185">Reference proteome</keyword>
<gene>
    <name evidence="5" type="primary">fmt</name>
    <name evidence="8" type="ORF">SAMN05444148_2714</name>
</gene>
<dbReference type="GO" id="GO:0004479">
    <property type="term" value="F:methionyl-tRNA formyltransferase activity"/>
    <property type="evidence" value="ECO:0007669"/>
    <property type="project" value="UniProtKB-UniRule"/>
</dbReference>
<dbReference type="PANTHER" id="PTHR11138:SF5">
    <property type="entry name" value="METHIONYL-TRNA FORMYLTRANSFERASE, MITOCHONDRIAL"/>
    <property type="match status" value="1"/>
</dbReference>
<evidence type="ECO:0000256" key="3">
    <source>
        <dbReference type="ARBA" id="ARBA00022679"/>
    </source>
</evidence>
<dbReference type="Pfam" id="PF00551">
    <property type="entry name" value="Formyl_trans_N"/>
    <property type="match status" value="1"/>
</dbReference>
<comment type="catalytic activity">
    <reaction evidence="5">
        <text>L-methionyl-tRNA(fMet) + (6R)-10-formyltetrahydrofolate = N-formyl-L-methionyl-tRNA(fMet) + (6S)-5,6,7,8-tetrahydrofolate + H(+)</text>
        <dbReference type="Rhea" id="RHEA:24380"/>
        <dbReference type="Rhea" id="RHEA-COMP:9952"/>
        <dbReference type="Rhea" id="RHEA-COMP:9953"/>
        <dbReference type="ChEBI" id="CHEBI:15378"/>
        <dbReference type="ChEBI" id="CHEBI:57453"/>
        <dbReference type="ChEBI" id="CHEBI:78530"/>
        <dbReference type="ChEBI" id="CHEBI:78844"/>
        <dbReference type="ChEBI" id="CHEBI:195366"/>
        <dbReference type="EC" id="2.1.2.9"/>
    </reaction>
</comment>
<proteinExistence type="inferred from homology"/>
<dbReference type="InterPro" id="IPR011034">
    <property type="entry name" value="Formyl_transferase-like_C_sf"/>
</dbReference>
<dbReference type="STRING" id="1089305.SAMN05444148_2714"/>
<dbReference type="GO" id="GO:0005829">
    <property type="term" value="C:cytosol"/>
    <property type="evidence" value="ECO:0007669"/>
    <property type="project" value="TreeGrafter"/>
</dbReference>
<dbReference type="InterPro" id="IPR044135">
    <property type="entry name" value="Met-tRNA-FMT_C"/>
</dbReference>